<evidence type="ECO:0000256" key="1">
    <source>
        <dbReference type="SAM" id="MobiDB-lite"/>
    </source>
</evidence>
<dbReference type="AlphaFoldDB" id="A0AB39L8Y5"/>
<dbReference type="KEGG" id="spue:AB5L97_05900"/>
<sequence>MSWELHLLGCWQLDRRGTPQTVGARQQRLIASLALLGARTRRYLAGLLWPESTEEQAASSLRVTVFKIRHQLPGLLADGAEPLRLSDDVHVDVDRLRDGADSALAGTEPAAGLTDLLYAAELLPGWYDDWLLFEQERLRQTRIAALEALARRHLGEGRPEAAVAAAMRAAAIEPLRESAHALVIRGQVRAGNAAGARRTYEDFRRRLAEEMGLEPSTRLAQLLSAEPLENAGARPVTHAAGRHRQPPKEL</sequence>
<accession>A0AB39L8Y5</accession>
<gene>
    <name evidence="3" type="ORF">AB5L97_05900</name>
</gene>
<dbReference type="Gene3D" id="1.25.40.10">
    <property type="entry name" value="Tetratricopeptide repeat domain"/>
    <property type="match status" value="1"/>
</dbReference>
<dbReference type="PANTHER" id="PTHR35807">
    <property type="entry name" value="TRANSCRIPTIONAL REGULATOR REDD-RELATED"/>
    <property type="match status" value="1"/>
</dbReference>
<evidence type="ECO:0000313" key="3">
    <source>
        <dbReference type="EMBL" id="XDP46542.1"/>
    </source>
</evidence>
<name>A0AB39L8Y5_9MICC</name>
<organism evidence="3">
    <name type="scientific">Sinomonas puerhi</name>
    <dbReference type="NCBI Taxonomy" id="3238584"/>
    <lineage>
        <taxon>Bacteria</taxon>
        <taxon>Bacillati</taxon>
        <taxon>Actinomycetota</taxon>
        <taxon>Actinomycetes</taxon>
        <taxon>Micrococcales</taxon>
        <taxon>Micrococcaceae</taxon>
        <taxon>Sinomonas</taxon>
    </lineage>
</organism>
<dbReference type="InterPro" id="IPR011990">
    <property type="entry name" value="TPR-like_helical_dom_sf"/>
</dbReference>
<reference evidence="3" key="1">
    <citation type="submission" date="2024-07" db="EMBL/GenBank/DDBJ databases">
        <authorList>
            <person name="fu j."/>
        </authorList>
    </citation>
    <scope>NUCLEOTIDE SEQUENCE</scope>
    <source>
        <strain evidence="3">P10A9</strain>
    </source>
</reference>
<dbReference type="Pfam" id="PF03704">
    <property type="entry name" value="BTAD"/>
    <property type="match status" value="1"/>
</dbReference>
<dbReference type="RefSeq" id="WP_369046853.1">
    <property type="nucleotide sequence ID" value="NZ_CP163302.1"/>
</dbReference>
<feature type="domain" description="Bacterial transcriptional activator" evidence="2">
    <location>
        <begin position="91"/>
        <end position="227"/>
    </location>
</feature>
<evidence type="ECO:0000259" key="2">
    <source>
        <dbReference type="SMART" id="SM01043"/>
    </source>
</evidence>
<feature type="region of interest" description="Disordered" evidence="1">
    <location>
        <begin position="225"/>
        <end position="250"/>
    </location>
</feature>
<dbReference type="InterPro" id="IPR051677">
    <property type="entry name" value="AfsR-DnrI-RedD_regulator"/>
</dbReference>
<dbReference type="SUPFAM" id="SSF48452">
    <property type="entry name" value="TPR-like"/>
    <property type="match status" value="1"/>
</dbReference>
<proteinExistence type="predicted"/>
<dbReference type="InterPro" id="IPR005158">
    <property type="entry name" value="BTAD"/>
</dbReference>
<feature type="compositionally biased region" description="Basic residues" evidence="1">
    <location>
        <begin position="240"/>
        <end position="250"/>
    </location>
</feature>
<dbReference type="SMART" id="SM01043">
    <property type="entry name" value="BTAD"/>
    <property type="match status" value="1"/>
</dbReference>
<protein>
    <submittedName>
        <fullName evidence="3">BTAD domain-containing putative transcriptional regulator</fullName>
    </submittedName>
</protein>
<dbReference type="EMBL" id="CP163302">
    <property type="protein sequence ID" value="XDP46542.1"/>
    <property type="molecule type" value="Genomic_DNA"/>
</dbReference>